<evidence type="ECO:0000313" key="8">
    <source>
        <dbReference type="Proteomes" id="UP000198892"/>
    </source>
</evidence>
<organism evidence="7 8">
    <name type="scientific">Salibacterium halotolerans</name>
    <dbReference type="NCBI Taxonomy" id="1884432"/>
    <lineage>
        <taxon>Bacteria</taxon>
        <taxon>Bacillati</taxon>
        <taxon>Bacillota</taxon>
        <taxon>Bacilli</taxon>
        <taxon>Bacillales</taxon>
        <taxon>Bacillaceae</taxon>
    </lineage>
</organism>
<dbReference type="Pfam" id="PF04069">
    <property type="entry name" value="OpuAC"/>
    <property type="match status" value="2"/>
</dbReference>
<dbReference type="GO" id="GO:0005275">
    <property type="term" value="F:amine transmembrane transporter activity"/>
    <property type="evidence" value="ECO:0007669"/>
    <property type="project" value="TreeGrafter"/>
</dbReference>
<name>A0A1I5LH91_9BACI</name>
<feature type="chain" id="PRO_5038901332" evidence="5">
    <location>
        <begin position="21"/>
        <end position="302"/>
    </location>
</feature>
<dbReference type="Gene3D" id="3.40.190.100">
    <property type="entry name" value="Glycine betaine-binding periplasmic protein, domain 2"/>
    <property type="match status" value="1"/>
</dbReference>
<evidence type="ECO:0000313" key="7">
    <source>
        <dbReference type="EMBL" id="SFO96678.1"/>
    </source>
</evidence>
<dbReference type="Gene3D" id="3.10.105.10">
    <property type="entry name" value="Dipeptide-binding Protein, Domain 3"/>
    <property type="match status" value="1"/>
</dbReference>
<evidence type="ECO:0000259" key="6">
    <source>
        <dbReference type="Pfam" id="PF04069"/>
    </source>
</evidence>
<dbReference type="SUPFAM" id="SSF53850">
    <property type="entry name" value="Periplasmic binding protein-like II"/>
    <property type="match status" value="2"/>
</dbReference>
<keyword evidence="4" id="KW-0472">Membrane</keyword>
<dbReference type="PROSITE" id="PS51257">
    <property type="entry name" value="PROKAR_LIPOPROTEIN"/>
    <property type="match status" value="1"/>
</dbReference>
<keyword evidence="2" id="KW-0813">Transport</keyword>
<evidence type="ECO:0000256" key="5">
    <source>
        <dbReference type="SAM" id="SignalP"/>
    </source>
</evidence>
<feature type="domain" description="ABC-type glycine betaine transport system substrate-binding" evidence="6">
    <location>
        <begin position="197"/>
        <end position="300"/>
    </location>
</feature>
<dbReference type="EMBL" id="FOXD01000001">
    <property type="protein sequence ID" value="SFO96678.1"/>
    <property type="molecule type" value="Genomic_DNA"/>
</dbReference>
<reference evidence="8" key="1">
    <citation type="submission" date="2016-10" db="EMBL/GenBank/DDBJ databases">
        <authorList>
            <person name="Varghese N."/>
            <person name="Submissions S."/>
        </authorList>
    </citation>
    <scope>NUCLEOTIDE SEQUENCE [LARGE SCALE GENOMIC DNA]</scope>
    <source>
        <strain evidence="8">S7</strain>
    </source>
</reference>
<comment type="subcellular location">
    <subcellularLocation>
        <location evidence="1">Cell membrane</location>
    </subcellularLocation>
</comment>
<dbReference type="GO" id="GO:0015871">
    <property type="term" value="P:choline transport"/>
    <property type="evidence" value="ECO:0007669"/>
    <property type="project" value="TreeGrafter"/>
</dbReference>
<feature type="domain" description="ABC-type glycine betaine transport system substrate-binding" evidence="6">
    <location>
        <begin position="37"/>
        <end position="177"/>
    </location>
</feature>
<dbReference type="InterPro" id="IPR007210">
    <property type="entry name" value="ABC_Gly_betaine_transp_sub-bd"/>
</dbReference>
<proteinExistence type="predicted"/>
<dbReference type="OrthoDB" id="9787902at2"/>
<gene>
    <name evidence="7" type="ORF">SAMN05518683_101243</name>
</gene>
<evidence type="ECO:0000256" key="2">
    <source>
        <dbReference type="ARBA" id="ARBA00022448"/>
    </source>
</evidence>
<dbReference type="RefSeq" id="WP_093334819.1">
    <property type="nucleotide sequence ID" value="NZ_FOXD01000001.1"/>
</dbReference>
<keyword evidence="3" id="KW-1003">Cell membrane</keyword>
<accession>A0A1I5LH91</accession>
<evidence type="ECO:0000256" key="4">
    <source>
        <dbReference type="ARBA" id="ARBA00023136"/>
    </source>
</evidence>
<dbReference type="PANTHER" id="PTHR47737:SF1">
    <property type="entry name" value="GLYCINE BETAINE_PROLINE BETAINE TRANSPORT SYSTEM PERMEASE PROTEIN PROW"/>
    <property type="match status" value="1"/>
</dbReference>
<dbReference type="GO" id="GO:0043190">
    <property type="term" value="C:ATP-binding cassette (ABC) transporter complex"/>
    <property type="evidence" value="ECO:0007669"/>
    <property type="project" value="InterPro"/>
</dbReference>
<protein>
    <submittedName>
        <fullName evidence="7">Glycine betaine/proline transport system substrate-binding protein</fullName>
    </submittedName>
</protein>
<keyword evidence="8" id="KW-1185">Reference proteome</keyword>
<dbReference type="GO" id="GO:0031460">
    <property type="term" value="P:glycine betaine transport"/>
    <property type="evidence" value="ECO:0007669"/>
    <property type="project" value="TreeGrafter"/>
</dbReference>
<dbReference type="Proteomes" id="UP000198892">
    <property type="component" value="Unassembled WGS sequence"/>
</dbReference>
<dbReference type="PANTHER" id="PTHR47737">
    <property type="entry name" value="GLYCINE BETAINE/PROLINE BETAINE TRANSPORT SYSTEM PERMEASE PROTEIN PROW"/>
    <property type="match status" value="1"/>
</dbReference>
<keyword evidence="5" id="KW-0732">Signal</keyword>
<dbReference type="STRING" id="1884432.SAMN05518683_101243"/>
<dbReference type="AlphaFoldDB" id="A0A1I5LH91"/>
<evidence type="ECO:0000256" key="1">
    <source>
        <dbReference type="ARBA" id="ARBA00004236"/>
    </source>
</evidence>
<evidence type="ECO:0000256" key="3">
    <source>
        <dbReference type="ARBA" id="ARBA00022475"/>
    </source>
</evidence>
<feature type="signal peptide" evidence="5">
    <location>
        <begin position="1"/>
        <end position="20"/>
    </location>
</feature>
<sequence>MGMWKSSVLFAGLSFVLVTAGCGQDDSSGNGGSSASVSEQLDYTITGIEPGSGAYQATEDALSQYNNLAGWQQESSSAMAMLTSLENAISNEEPIVVSAWSPHFIFAKYDLKYLEDPKGVFGEEEYVTTIAREGLKEDKPGAYTILDRFELDISDVESFMLTIQDQEIEATAENWVEDNQETVNEWTKGIEDGGGTSVDLAMTPWDDQRVSANIMKVVLDQKGYDTSITPVDPAVMFESVANGESDASLAPWMPITHGDLYAQYEDSFEDLGKNVAGAKIGLAVPEYMEDVNSIEDLKPAEQ</sequence>
<dbReference type="GO" id="GO:0015226">
    <property type="term" value="F:carnitine transmembrane transporter activity"/>
    <property type="evidence" value="ECO:0007669"/>
    <property type="project" value="TreeGrafter"/>
</dbReference>